<dbReference type="Pfam" id="PF18962">
    <property type="entry name" value="Por_Secre_tail"/>
    <property type="match status" value="1"/>
</dbReference>
<protein>
    <recommendedName>
        <fullName evidence="2">Secretion system C-terminal sorting domain-containing protein</fullName>
    </recommendedName>
</protein>
<feature type="chain" id="PRO_5016105695" description="Secretion system C-terminal sorting domain-containing protein" evidence="1">
    <location>
        <begin position="19"/>
        <end position="1446"/>
    </location>
</feature>
<organism evidence="3 4">
    <name type="scientific">Taibaiella soli</name>
    <dbReference type="NCBI Taxonomy" id="1649169"/>
    <lineage>
        <taxon>Bacteria</taxon>
        <taxon>Pseudomonadati</taxon>
        <taxon>Bacteroidota</taxon>
        <taxon>Chitinophagia</taxon>
        <taxon>Chitinophagales</taxon>
        <taxon>Chitinophagaceae</taxon>
        <taxon>Taibaiella</taxon>
    </lineage>
</organism>
<evidence type="ECO:0000313" key="3">
    <source>
        <dbReference type="EMBL" id="PZF72758.1"/>
    </source>
</evidence>
<dbReference type="NCBIfam" id="TIGR04183">
    <property type="entry name" value="Por_Secre_tail"/>
    <property type="match status" value="1"/>
</dbReference>
<gene>
    <name evidence="3" type="ORF">DN068_12935</name>
</gene>
<keyword evidence="1" id="KW-0732">Signal</keyword>
<reference evidence="3 4" key="1">
    <citation type="submission" date="2018-06" db="EMBL/GenBank/DDBJ databases">
        <title>Mucibacter soli gen. nov., sp. nov., a new member of the family Chitinophagaceae producing mucin.</title>
        <authorList>
            <person name="Kim M.-K."/>
            <person name="Park S."/>
            <person name="Kim T.-S."/>
            <person name="Joung Y."/>
            <person name="Han J.-H."/>
            <person name="Kim S.B."/>
        </authorList>
    </citation>
    <scope>NUCLEOTIDE SEQUENCE [LARGE SCALE GENOMIC DNA]</scope>
    <source>
        <strain evidence="3 4">R1-15</strain>
    </source>
</reference>
<evidence type="ECO:0000256" key="1">
    <source>
        <dbReference type="SAM" id="SignalP"/>
    </source>
</evidence>
<dbReference type="InterPro" id="IPR026444">
    <property type="entry name" value="Secre_tail"/>
</dbReference>
<evidence type="ECO:0000259" key="2">
    <source>
        <dbReference type="Pfam" id="PF18962"/>
    </source>
</evidence>
<dbReference type="RefSeq" id="WP_110999351.1">
    <property type="nucleotide sequence ID" value="NZ_QKTW01000017.1"/>
</dbReference>
<feature type="domain" description="Secretion system C-terminal sorting" evidence="2">
    <location>
        <begin position="1372"/>
        <end position="1442"/>
    </location>
</feature>
<evidence type="ECO:0000313" key="4">
    <source>
        <dbReference type="Proteomes" id="UP000248745"/>
    </source>
</evidence>
<name>A0A2W2AYI5_9BACT</name>
<sequence length="1446" mass="150766">MKKALLMVLALGFLKAGAADYYWVNGGGNWSDLNHWRLGSSTGSIPSIVPSASDNVFFDANSGFGTTTATKTVTLDANGFCNNMTWNAAVPNSPFFNTANTSFTVQVSGNTVLAPTTTYNVLLAFKGAAAATLTSNGNVLGEFGMEVDKPGSSLTLTDNLIVPATTTVYGTSGLTFTSGTFDITGKNVTLYNFIGDNSNTRVLQMTNANLTVNSVYRYVGLNKTLNATGSALYTGSLTTDGGIYNIATATLAGGPNTNVINNSTYHLLTFTSTTNIYSDIESNNVVDSLIFYGQGSINNANIVGSIQFNGQGNIATNNTVGNVVFGGVQGFVSGGNTIGTLTSLNKMQITGVNTIDSLLLAPNKTSTLAGTINISKYMKAQGGTCQAFTEITATDSVRLMFGAAATALIDNVYLTNIKAYGNITPIAVSGVDGDGNTGFNITAPTSLAGANLYWVGGTGDWNDNTHWSATSGGAGGACIPFMADTVIFDSGSGLSGGKIVTTTGNTYCYNMNWVAGVGTCTFNESGTYSLSVYGSVSLNSSVTMNAALDFSGTVPSSTITTNGSTLGSLTFNVRKKGTGAVTLLDNWTNLSNGVITFTGGGLILANRTLSINRFTGNTNGVRSLDISNASITLSNGWTYISSNKTMNATGSYINTQYAINTDGLSYPKMDATYTGSGNPQAFAVSGTTFGTLTFTGTNATSGVNIDSNNTIGRLEFKGAGAIAGPGNVIDTLILAGSRVYQVTGTSTINKYIKAQAATCTGLLEIRGNTTGGFQFNPAAVIDMANVYLQNMSASGVPTVSVSGADAGGNSGWNIISSAGTPRYWIGGAGDWNDNTHWSATSGGTGGACIPTVYDDVYFDANSGFTSSSKTVTVNNGNAYARNIDWSAATNSPIWNKAAAWTIEAWGPAVVLNPAATFTVAPLTLKGNTATIMSGTALGNFDVRISKVGGSLTLAGNYTNTQTDFLINDGALNLSGRTVAASSISNEGLANAESIDISNANISLDSLWRYNGTATAHTLNATGSTINTKTFNALGMSYNEVNVNDLVNTSAVLSNTTVNRLTFTNPSLASLAGINGGNNTIGTAEYKGGGGIYTTGNTIDTLIFFPGATYTFTAGTNTTVNKAWFGSGTPCHLTEIYSSSATANATVNRPSGTTTFDYVRLRRVTGTGGTAFTAQQHTIDLGNNTNWNIAAYNAGAAIRGLGNDTALAANAFPYTLHTDGFFGVPSSQYLWSDNSIVDSLVAADTGRYAVTVNFVDGCTVSDTIHLLLLNPLSITLLNFEAAVQNCQANLNWKVANAVDFKEFVVERSNDGRNFASIAKLVYVKGTGDYAYTDKSINIGTSYYRLRLMDVDGSYNYSKVVSVKSDCSAQAIAVYPTVTKNAVTVELPSGYAGAKIEVYNSTGQLVQTIDNNNEGKQNLQFSGLAQGQYILKISNGSDVHTFKVIYQL</sequence>
<dbReference type="Proteomes" id="UP000248745">
    <property type="component" value="Unassembled WGS sequence"/>
</dbReference>
<accession>A0A2W2AYI5</accession>
<dbReference type="EMBL" id="QKTW01000017">
    <property type="protein sequence ID" value="PZF72758.1"/>
    <property type="molecule type" value="Genomic_DNA"/>
</dbReference>
<dbReference type="Gene3D" id="2.60.40.10">
    <property type="entry name" value="Immunoglobulins"/>
    <property type="match status" value="1"/>
</dbReference>
<dbReference type="InterPro" id="IPR013783">
    <property type="entry name" value="Ig-like_fold"/>
</dbReference>
<proteinExistence type="predicted"/>
<keyword evidence="4" id="KW-1185">Reference proteome</keyword>
<dbReference type="OrthoDB" id="7794186at2"/>
<comment type="caution">
    <text evidence="3">The sequence shown here is derived from an EMBL/GenBank/DDBJ whole genome shotgun (WGS) entry which is preliminary data.</text>
</comment>
<feature type="signal peptide" evidence="1">
    <location>
        <begin position="1"/>
        <end position="18"/>
    </location>
</feature>